<protein>
    <recommendedName>
        <fullName evidence="3">Glutathione S-transferase</fullName>
    </recommendedName>
</protein>
<evidence type="ECO:0000313" key="1">
    <source>
        <dbReference type="EMBL" id="EPR11495.1"/>
    </source>
</evidence>
<dbReference type="InterPro" id="IPR009297">
    <property type="entry name" value="DUF952"/>
</dbReference>
<accession>U4R0Q9</accession>
<dbReference type="STRING" id="1330534.L323_11870"/>
<sequence>MIILHCMKENSWKKVKEKQSFGLDSIEAEGFIHCSSIGYFWRVAPNFKHIEEDLVLLCIETDKLQSKIRWEDGDNCGRYYPHIYGQINIDSVVHVLPFLKDINGDFIKNEELQKYKDE</sequence>
<reference evidence="1 2" key="1">
    <citation type="journal article" date="2013" name="Genome Announc.">
        <title>Draft Genome Sequence of the Cellulolytic Bacterium Clostridium papyrosolvens C7 (ATCC 700395).</title>
        <authorList>
            <person name="Zepeda V."/>
            <person name="Dassa B."/>
            <person name="Borovok I."/>
            <person name="Lamed R."/>
            <person name="Bayer E.A."/>
            <person name="Cate J.H."/>
        </authorList>
    </citation>
    <scope>NUCLEOTIDE SEQUENCE [LARGE SCALE GENOMIC DNA]</scope>
    <source>
        <strain evidence="1 2">C7</strain>
    </source>
</reference>
<dbReference type="PANTHER" id="PTHR34129">
    <property type="entry name" value="BLR1139 PROTEIN"/>
    <property type="match status" value="1"/>
</dbReference>
<dbReference type="PANTHER" id="PTHR34129:SF1">
    <property type="entry name" value="DUF952 DOMAIN-CONTAINING PROTEIN"/>
    <property type="match status" value="1"/>
</dbReference>
<dbReference type="Proteomes" id="UP000016860">
    <property type="component" value="Unassembled WGS sequence"/>
</dbReference>
<dbReference type="SUPFAM" id="SSF56399">
    <property type="entry name" value="ADP-ribosylation"/>
    <property type="match status" value="1"/>
</dbReference>
<name>U4R0Q9_9FIRM</name>
<organism evidence="1 2">
    <name type="scientific">Ruminiclostridium papyrosolvens C7</name>
    <dbReference type="NCBI Taxonomy" id="1330534"/>
    <lineage>
        <taxon>Bacteria</taxon>
        <taxon>Bacillati</taxon>
        <taxon>Bacillota</taxon>
        <taxon>Clostridia</taxon>
        <taxon>Eubacteriales</taxon>
        <taxon>Oscillospiraceae</taxon>
        <taxon>Ruminiclostridium</taxon>
    </lineage>
</organism>
<dbReference type="Pfam" id="PF06108">
    <property type="entry name" value="DUF952"/>
    <property type="match status" value="1"/>
</dbReference>
<dbReference type="Gene3D" id="3.20.170.20">
    <property type="entry name" value="Protein of unknown function DUF952"/>
    <property type="match status" value="1"/>
</dbReference>
<dbReference type="PATRIC" id="fig|1330534.3.peg.2369"/>
<gene>
    <name evidence="1" type="ORF">L323_11870</name>
</gene>
<evidence type="ECO:0000313" key="2">
    <source>
        <dbReference type="Proteomes" id="UP000016860"/>
    </source>
</evidence>
<dbReference type="EMBL" id="ATAY01000039">
    <property type="protein sequence ID" value="EPR11495.1"/>
    <property type="molecule type" value="Genomic_DNA"/>
</dbReference>
<dbReference type="AlphaFoldDB" id="U4R0Q9"/>
<evidence type="ECO:0008006" key="3">
    <source>
        <dbReference type="Google" id="ProtNLM"/>
    </source>
</evidence>
<proteinExistence type="predicted"/>
<comment type="caution">
    <text evidence="1">The sequence shown here is derived from an EMBL/GenBank/DDBJ whole genome shotgun (WGS) entry which is preliminary data.</text>
</comment>
<dbReference type="RefSeq" id="WP_020815872.1">
    <property type="nucleotide sequence ID" value="NZ_ATAY01000039.1"/>
</dbReference>